<dbReference type="EMBL" id="NAJN01001249">
    <property type="protein sequence ID" value="TKA64553.1"/>
    <property type="molecule type" value="Genomic_DNA"/>
</dbReference>
<dbReference type="Gene3D" id="1.20.1250.20">
    <property type="entry name" value="MFS general substrate transporter like domains"/>
    <property type="match status" value="1"/>
</dbReference>
<dbReference type="InterPro" id="IPR020846">
    <property type="entry name" value="MFS_dom"/>
</dbReference>
<comment type="similarity">
    <text evidence="2">Belongs to the major facilitator superfamily. Monocarboxylate porter (TC 2.A.1.13) family.</text>
</comment>
<evidence type="ECO:0000313" key="5">
    <source>
        <dbReference type="EMBL" id="TKA64553.1"/>
    </source>
</evidence>
<feature type="domain" description="Major facilitator superfamily (MFS) profile" evidence="4">
    <location>
        <begin position="1"/>
        <end position="324"/>
    </location>
</feature>
<dbReference type="AlphaFoldDB" id="A0A4U0WQ53"/>
<dbReference type="InterPro" id="IPR050327">
    <property type="entry name" value="Proton-linked_MCT"/>
</dbReference>
<evidence type="ECO:0000313" key="6">
    <source>
        <dbReference type="Proteomes" id="UP000308768"/>
    </source>
</evidence>
<organism evidence="5 6">
    <name type="scientific">Cryomyces minteri</name>
    <dbReference type="NCBI Taxonomy" id="331657"/>
    <lineage>
        <taxon>Eukaryota</taxon>
        <taxon>Fungi</taxon>
        <taxon>Dikarya</taxon>
        <taxon>Ascomycota</taxon>
        <taxon>Pezizomycotina</taxon>
        <taxon>Dothideomycetes</taxon>
        <taxon>Dothideomycetes incertae sedis</taxon>
        <taxon>Cryomyces</taxon>
    </lineage>
</organism>
<dbReference type="PANTHER" id="PTHR11360">
    <property type="entry name" value="MONOCARBOXYLATE TRANSPORTER"/>
    <property type="match status" value="1"/>
</dbReference>
<dbReference type="InterPro" id="IPR011701">
    <property type="entry name" value="MFS"/>
</dbReference>
<accession>A0A4U0WQ53</accession>
<dbReference type="PANTHER" id="PTHR11360:SF302">
    <property type="entry name" value="MAJOR FACILITATOR SUPERFAMILY (MFS) PROFILE DOMAIN-CONTAINING PROTEIN"/>
    <property type="match status" value="1"/>
</dbReference>
<dbReference type="SUPFAM" id="SSF103473">
    <property type="entry name" value="MFS general substrate transporter"/>
    <property type="match status" value="1"/>
</dbReference>
<proteinExistence type="inferred from homology"/>
<dbReference type="Pfam" id="PF07690">
    <property type="entry name" value="MFS_1"/>
    <property type="match status" value="1"/>
</dbReference>
<comment type="caution">
    <text evidence="5">The sequence shown here is derived from an EMBL/GenBank/DDBJ whole genome shotgun (WGS) entry which is preliminary data.</text>
</comment>
<comment type="subcellular location">
    <subcellularLocation>
        <location evidence="1">Membrane</location>
        <topology evidence="1">Multi-pass membrane protein</topology>
    </subcellularLocation>
</comment>
<reference evidence="5 6" key="1">
    <citation type="submission" date="2017-03" db="EMBL/GenBank/DDBJ databases">
        <title>Genomes of endolithic fungi from Antarctica.</title>
        <authorList>
            <person name="Coleine C."/>
            <person name="Masonjones S."/>
            <person name="Stajich J.E."/>
        </authorList>
    </citation>
    <scope>NUCLEOTIDE SEQUENCE [LARGE SCALE GENOMIC DNA]</scope>
    <source>
        <strain evidence="5 6">CCFEE 5187</strain>
    </source>
</reference>
<dbReference type="InterPro" id="IPR036259">
    <property type="entry name" value="MFS_trans_sf"/>
</dbReference>
<dbReference type="GO" id="GO:0022857">
    <property type="term" value="F:transmembrane transporter activity"/>
    <property type="evidence" value="ECO:0007669"/>
    <property type="project" value="InterPro"/>
</dbReference>
<feature type="transmembrane region" description="Helical" evidence="3">
    <location>
        <begin position="29"/>
        <end position="49"/>
    </location>
</feature>
<feature type="transmembrane region" description="Helical" evidence="3">
    <location>
        <begin position="91"/>
        <end position="109"/>
    </location>
</feature>
<gene>
    <name evidence="5" type="ORF">B0A49_09939</name>
</gene>
<evidence type="ECO:0000256" key="1">
    <source>
        <dbReference type="ARBA" id="ARBA00004141"/>
    </source>
</evidence>
<protein>
    <recommendedName>
        <fullName evidence="4">Major facilitator superfamily (MFS) profile domain-containing protein</fullName>
    </recommendedName>
</protein>
<dbReference type="PROSITE" id="PS50850">
    <property type="entry name" value="MFS"/>
    <property type="match status" value="1"/>
</dbReference>
<evidence type="ECO:0000256" key="2">
    <source>
        <dbReference type="ARBA" id="ARBA00006727"/>
    </source>
</evidence>
<evidence type="ECO:0000259" key="4">
    <source>
        <dbReference type="PROSITE" id="PS50850"/>
    </source>
</evidence>
<keyword evidence="6" id="KW-1185">Reference proteome</keyword>
<dbReference type="Proteomes" id="UP000308768">
    <property type="component" value="Unassembled WGS sequence"/>
</dbReference>
<feature type="transmembrane region" description="Helical" evidence="3">
    <location>
        <begin position="192"/>
        <end position="214"/>
    </location>
</feature>
<keyword evidence="3" id="KW-0812">Transmembrane</keyword>
<keyword evidence="3" id="KW-0472">Membrane</keyword>
<name>A0A4U0WQ53_9PEZI</name>
<evidence type="ECO:0000256" key="3">
    <source>
        <dbReference type="SAM" id="Phobius"/>
    </source>
</evidence>
<sequence>MDRSYGVFQSSYVSDESTILSRAEARDGALIALVGTLGAGLTWGGSIVINPLMVRTKDRRYITVSGVILMSLGFALASLATRIWHLLLTQGFLYGIGSSMMYFPILSVAPEYFDQHRGIAMGFVLSGAGVGGLVLSPIIRLLIVKISIRWTLRFLCFLNLVLSLPIALTIAPSRFTSRRPTHIDISTARRPTFLLSTVAAFLQAGGNLIPLTFLPEYSTVLGYSPGFGAVLLAINNGINSASRIVAGAAGGYNALFPTTIAEVFGMQAYASVNGFIYFIRGMGSLFGSPVGGAILGNSVLANYRNVVWFDSALLFGASLCVIGS</sequence>
<feature type="transmembrane region" description="Helical" evidence="3">
    <location>
        <begin position="150"/>
        <end position="171"/>
    </location>
</feature>
<keyword evidence="3" id="KW-1133">Transmembrane helix</keyword>
<feature type="transmembrane region" description="Helical" evidence="3">
    <location>
        <begin position="121"/>
        <end position="144"/>
    </location>
</feature>
<dbReference type="GO" id="GO:0016020">
    <property type="term" value="C:membrane"/>
    <property type="evidence" value="ECO:0007669"/>
    <property type="project" value="UniProtKB-SubCell"/>
</dbReference>
<feature type="transmembrane region" description="Helical" evidence="3">
    <location>
        <begin position="61"/>
        <end position="85"/>
    </location>
</feature>
<feature type="transmembrane region" description="Helical" evidence="3">
    <location>
        <begin position="220"/>
        <end position="238"/>
    </location>
</feature>
<dbReference type="OrthoDB" id="6499973at2759"/>